<accession>A0A183TE54</accession>
<dbReference type="WBParaSite" id="SSLN_0001531001-mRNA-1">
    <property type="protein sequence ID" value="SSLN_0001531001-mRNA-1"/>
    <property type="gene ID" value="SSLN_0001531001"/>
</dbReference>
<reference evidence="2" key="1">
    <citation type="submission" date="2016-06" db="UniProtKB">
        <authorList>
            <consortium name="WormBaseParasite"/>
        </authorList>
    </citation>
    <scope>IDENTIFICATION</scope>
</reference>
<protein>
    <submittedName>
        <fullName evidence="2">Endo/exonuclease/phosphatase domain-containing protein</fullName>
    </submittedName>
</protein>
<evidence type="ECO:0000259" key="1">
    <source>
        <dbReference type="Pfam" id="PF03372"/>
    </source>
</evidence>
<dbReference type="Gene3D" id="3.60.10.10">
    <property type="entry name" value="Endonuclease/exonuclease/phosphatase"/>
    <property type="match status" value="1"/>
</dbReference>
<dbReference type="InterPro" id="IPR027124">
    <property type="entry name" value="Swc5/CFDP1/2"/>
</dbReference>
<feature type="domain" description="Endonuclease/exonuclease/phosphatase" evidence="1">
    <location>
        <begin position="106"/>
        <end position="237"/>
    </location>
</feature>
<dbReference type="PANTHER" id="PTHR23227:SF84">
    <property type="entry name" value="ENDONUCLEASE_EXONUCLEASE_PHOSPHATASE DOMAIN-CONTAINING PROTEIN"/>
    <property type="match status" value="1"/>
</dbReference>
<dbReference type="InterPro" id="IPR005135">
    <property type="entry name" value="Endo/exonuclease/phosphatase"/>
</dbReference>
<dbReference type="AlphaFoldDB" id="A0A183TE54"/>
<evidence type="ECO:0000313" key="2">
    <source>
        <dbReference type="WBParaSite" id="SSLN_0001531001-mRNA-1"/>
    </source>
</evidence>
<dbReference type="GO" id="GO:0003824">
    <property type="term" value="F:catalytic activity"/>
    <property type="evidence" value="ECO:0007669"/>
    <property type="project" value="InterPro"/>
</dbReference>
<dbReference type="Pfam" id="PF03372">
    <property type="entry name" value="Exo_endo_phos"/>
    <property type="match status" value="1"/>
</dbReference>
<dbReference type="PANTHER" id="PTHR23227">
    <property type="entry name" value="BUCENTAUR RELATED"/>
    <property type="match status" value="1"/>
</dbReference>
<sequence length="403" mass="44279">LVLPSGHTPGNRHDRRAKPGEGLRYCVCLHTRYVIFLPPVCPLPSSLPFLLSFSTPLPSPLTSPPPPPLSSSYSCVYPSSSSPLLILPSFPTIEKSYGEGDMQSHNRRSIRPERRTALVAQELAHYKVDIAALSETGFSEQVQLEEVGAGYTFFWNRRPKAERREAGFAFAIRNGIVGRLPVYRKFATIISAYAPPMTSSDAAKDKFYEDLHSLLATVPKADKLIVLGDFNARVGTDRASWRGVLGPHGLAGFNDNGFLLLRTCAEHRRILTNIFFRLPKHQKVGTSQALHSHSGKLNTGDIRYVDYILKFNSDIHNIGGSWEEAFGVQSRALIAQLQLFLGIDHAEMAVEQRSVGSSFDENVSEVMPPEIVSLVASSGLGYTRPSKFGMGVSQLSTEQGPVA</sequence>
<organism evidence="2">
    <name type="scientific">Schistocephalus solidus</name>
    <name type="common">Tapeworm</name>
    <dbReference type="NCBI Taxonomy" id="70667"/>
    <lineage>
        <taxon>Eukaryota</taxon>
        <taxon>Metazoa</taxon>
        <taxon>Spiralia</taxon>
        <taxon>Lophotrochozoa</taxon>
        <taxon>Platyhelminthes</taxon>
        <taxon>Cestoda</taxon>
        <taxon>Eucestoda</taxon>
        <taxon>Diphyllobothriidea</taxon>
        <taxon>Diphyllobothriidae</taxon>
        <taxon>Schistocephalus</taxon>
    </lineage>
</organism>
<dbReference type="SUPFAM" id="SSF56219">
    <property type="entry name" value="DNase I-like"/>
    <property type="match status" value="1"/>
</dbReference>
<proteinExistence type="predicted"/>
<name>A0A183TE54_SCHSO</name>
<dbReference type="InterPro" id="IPR036691">
    <property type="entry name" value="Endo/exonu/phosph_ase_sf"/>
</dbReference>